<feature type="region of interest" description="Disordered" evidence="1">
    <location>
        <begin position="1090"/>
        <end position="1125"/>
    </location>
</feature>
<gene>
    <name evidence="3" type="ORF">NIES267_09830</name>
</gene>
<dbReference type="InterPro" id="IPR008638">
    <property type="entry name" value="FhaB/CdiA-like_TPS"/>
</dbReference>
<dbReference type="AlphaFoldDB" id="A0A1Z4LJU5"/>
<dbReference type="EMBL" id="AP018227">
    <property type="protein sequence ID" value="BAY81506.1"/>
    <property type="molecule type" value="Genomic_DNA"/>
</dbReference>
<dbReference type="InterPro" id="IPR012334">
    <property type="entry name" value="Pectin_lyas_fold"/>
</dbReference>
<organism evidence="3 4">
    <name type="scientific">Calothrix parasitica NIES-267</name>
    <dbReference type="NCBI Taxonomy" id="1973488"/>
    <lineage>
        <taxon>Bacteria</taxon>
        <taxon>Bacillati</taxon>
        <taxon>Cyanobacteriota</taxon>
        <taxon>Cyanophyceae</taxon>
        <taxon>Nostocales</taxon>
        <taxon>Calotrichaceae</taxon>
        <taxon>Calothrix</taxon>
    </lineage>
</organism>
<dbReference type="SUPFAM" id="SSF51126">
    <property type="entry name" value="Pectin lyase-like"/>
    <property type="match status" value="5"/>
</dbReference>
<name>A0A1Z4LJU5_9CYAN</name>
<reference evidence="3 4" key="1">
    <citation type="submission" date="2017-06" db="EMBL/GenBank/DDBJ databases">
        <title>Genome sequencing of cyanobaciteial culture collection at National Institute for Environmental Studies (NIES).</title>
        <authorList>
            <person name="Hirose Y."/>
            <person name="Shimura Y."/>
            <person name="Fujisawa T."/>
            <person name="Nakamura Y."/>
            <person name="Kawachi M."/>
        </authorList>
    </citation>
    <scope>NUCLEOTIDE SEQUENCE [LARGE SCALE GENOMIC DNA]</scope>
    <source>
        <strain evidence="3 4">NIES-267</strain>
    </source>
</reference>
<proteinExistence type="predicted"/>
<dbReference type="InterPro" id="IPR011050">
    <property type="entry name" value="Pectin_lyase_fold/virulence"/>
</dbReference>
<dbReference type="Pfam" id="PF05860">
    <property type="entry name" value="TPS"/>
    <property type="match status" value="1"/>
</dbReference>
<dbReference type="Proteomes" id="UP000218418">
    <property type="component" value="Chromosome"/>
</dbReference>
<dbReference type="OrthoDB" id="526886at2"/>
<feature type="compositionally biased region" description="Polar residues" evidence="1">
    <location>
        <begin position="442"/>
        <end position="468"/>
    </location>
</feature>
<evidence type="ECO:0000256" key="1">
    <source>
        <dbReference type="SAM" id="MobiDB-lite"/>
    </source>
</evidence>
<dbReference type="Gene3D" id="2.160.20.10">
    <property type="entry name" value="Single-stranded right-handed beta-helix, Pectin lyase-like"/>
    <property type="match status" value="3"/>
</dbReference>
<feature type="region of interest" description="Disordered" evidence="1">
    <location>
        <begin position="442"/>
        <end position="470"/>
    </location>
</feature>
<dbReference type="SMART" id="SM00912">
    <property type="entry name" value="Haemagg_act"/>
    <property type="match status" value="1"/>
</dbReference>
<protein>
    <submittedName>
        <fullName evidence="3">Filamentous hemagglutinin outer membrane protein</fullName>
    </submittedName>
</protein>
<evidence type="ECO:0000259" key="2">
    <source>
        <dbReference type="SMART" id="SM00912"/>
    </source>
</evidence>
<feature type="domain" description="Filamentous haemagglutinin FhaB/tRNA nuclease CdiA-like TPS" evidence="2">
    <location>
        <begin position="47"/>
        <end position="168"/>
    </location>
</feature>
<accession>A0A1Z4LJU5</accession>
<keyword evidence="4" id="KW-1185">Reference proteome</keyword>
<evidence type="ECO:0000313" key="3">
    <source>
        <dbReference type="EMBL" id="BAY81506.1"/>
    </source>
</evidence>
<sequence>MISKTNIKQLQNFKLLAILSLSVFWTVGLNRNNVFAQNNIVPDETLGNEKSRVVPFEGNSAIDIIQGGAIRDSNLFHSFQEFNVGEGRGAYFFSPNAEIQNILARVTGRNPSEILGVLGTRVFDGSILSTSNANLFLINPNVIVFGENASLDIGGSFVATTANGIEFGEQGVFSASNPEIPRLLNFSPSALFFNAVNNQVGIQNNSIAPAGTDPAGFNAVGLRVADGKSLLLVGGNVSMDGGQLNAYGGRVELGGLAAPGNVNLFEEDNLKLGFPENVTRADVSLTNQAVVSVDADGGGDIAINARNLDILQGSKLFAGIGRGLGTPETVAGDITLNATGEINIADIGSGIGNIVSLDSQGNGGNITLDAGLFNLEDGAQLVASTFGNGNAGNVTVTAKDAVSLIGGNIFSTVEAEGVGSGGNININATTLTLRDGAQLLTSTRGTSDTDGAQLPTLTRETSDTQSVGRGNAGNVNVKVTELVDIAGGKNGFNGGIFSSVGTDTQGNGGNITIDSGSFLLRDGARLNTSTSGKGKAGNVDVRVTDAVSLVDALILSTVEAGGVGKGGNIDIDAATLTLRDGAQLLTLTRPASDTQPAAKGDSGNVNVKVTGSVDIAGEKNGFLSGIFSDVGSRTEGNGGNIEIITSSLSLKDGTLLNASTGGRGNGGNVRVNAKDNVFILGASILTTVVAGGEGQGGDIDIDAANLSLRDGAQLLTATRGGSTSQEGGKGDGGNVNVKVSGSIDIAGVNKNGLASGIINTVDAGAEGNVGNINLDSTFLFLLDSAELNTSFSGSGKGGNIQINTFETAFFDGSLITTTPNFEAIGDGGNIDINANIISLTNGTEISTTTLGIGDAGNIVLKSNSLAANNSQLSTRTFSEGNAGDILIDMTDSILISGSFLDNQGFSGLFSSSNGFGSTGNIVINSPQITLDGGKLNSESFSGDGGNVNLTSDLLLMRRGAEISTNAGIVQQEGDGGNININSKFIVALPQENSDITANAFSGTGGNVEILSEGIFGIEPRAQQTDRSDITASSELGVPGNINLTDPDDSGIRNNLSELPDNQIDTNTIIANSCIVRSNEENGTFLITGSGGLPQNPSDAPLSNYSTGSIRSIPSNSEKSSASTTRHTWKIGDPVIEPQGVYKLPNGQLVLSRECN</sequence>
<evidence type="ECO:0000313" key="4">
    <source>
        <dbReference type="Proteomes" id="UP000218418"/>
    </source>
</evidence>
<dbReference type="NCBIfam" id="TIGR01901">
    <property type="entry name" value="adhes_NPXG"/>
    <property type="match status" value="1"/>
</dbReference>